<dbReference type="SUPFAM" id="SSF53383">
    <property type="entry name" value="PLP-dependent transferases"/>
    <property type="match status" value="1"/>
</dbReference>
<protein>
    <submittedName>
        <fullName evidence="4">Aminotransferase class V-fold PLP-dependent enzyme</fullName>
    </submittedName>
</protein>
<organism evidence="4 5">
    <name type="scientific">Halobacillus litoralis</name>
    <dbReference type="NCBI Taxonomy" id="45668"/>
    <lineage>
        <taxon>Bacteria</taxon>
        <taxon>Bacillati</taxon>
        <taxon>Bacillota</taxon>
        <taxon>Bacilli</taxon>
        <taxon>Bacillales</taxon>
        <taxon>Bacillaceae</taxon>
        <taxon>Halobacillus</taxon>
    </lineage>
</organism>
<dbReference type="OrthoDB" id="9808002at2"/>
<dbReference type="Pfam" id="PF00266">
    <property type="entry name" value="Aminotran_5"/>
    <property type="match status" value="1"/>
</dbReference>
<dbReference type="PIRSF" id="PIRSF005572">
    <property type="entry name" value="NifS"/>
    <property type="match status" value="1"/>
</dbReference>
<dbReference type="InterPro" id="IPR015422">
    <property type="entry name" value="PyrdxlP-dep_Trfase_small"/>
</dbReference>
<dbReference type="Gene3D" id="3.40.640.10">
    <property type="entry name" value="Type I PLP-dependent aspartate aminotransferase-like (Major domain)"/>
    <property type="match status" value="1"/>
</dbReference>
<evidence type="ECO:0000259" key="3">
    <source>
        <dbReference type="Pfam" id="PF00266"/>
    </source>
</evidence>
<dbReference type="EMBL" id="WMFA01000010">
    <property type="protein sequence ID" value="MYL72604.1"/>
    <property type="molecule type" value="Genomic_DNA"/>
</dbReference>
<dbReference type="Proteomes" id="UP000450457">
    <property type="component" value="Unassembled WGS sequence"/>
</dbReference>
<comment type="caution">
    <text evidence="4">The sequence shown here is derived from an EMBL/GenBank/DDBJ whole genome shotgun (WGS) entry which is preliminary data.</text>
</comment>
<dbReference type="PANTHER" id="PTHR11601:SF36">
    <property type="entry name" value="CYSTEINE DESULFURASE NIFS-RELATED"/>
    <property type="match status" value="1"/>
</dbReference>
<proteinExistence type="predicted"/>
<accession>A0A845FFQ8</accession>
<dbReference type="NCBIfam" id="NF002806">
    <property type="entry name" value="PRK02948.1"/>
    <property type="match status" value="1"/>
</dbReference>
<name>A0A845FFQ8_9BACI</name>
<dbReference type="PANTHER" id="PTHR11601">
    <property type="entry name" value="CYSTEINE DESULFURYLASE FAMILY MEMBER"/>
    <property type="match status" value="1"/>
</dbReference>
<evidence type="ECO:0000313" key="4">
    <source>
        <dbReference type="EMBL" id="MYL72604.1"/>
    </source>
</evidence>
<dbReference type="InterPro" id="IPR000192">
    <property type="entry name" value="Aminotrans_V_dom"/>
</dbReference>
<dbReference type="GO" id="GO:0008483">
    <property type="term" value="F:transaminase activity"/>
    <property type="evidence" value="ECO:0007669"/>
    <property type="project" value="UniProtKB-KW"/>
</dbReference>
<dbReference type="AlphaFoldDB" id="A0A845FFQ8"/>
<sequence>MSLTSINIHVYLHLYLHTVKLLTRDLDQKGERNVEGYFDYAATCPMDEDALEAYVHATRHYFANTKSLHDSGTKAHALLDQCRNTIADLLGIEREGVYFTSGGTESNELALDALLKAGKGRHIITTEAEHSSVRNLIQRCEEEGYKVTRVPLNEKGMVHVEDVARAIQEDTVLMAIQHVNSDIGTVQPIRELSNLCRAHGILFHSDCVQSFGKMALEEVAPYVDSLSVSSHKLYGPKGVGAVYIRPSLSFHPKTPGGTHEGGVRAGTVNTPGIAGFTVAAEKMVKERSRIESKIVQLKKTFLEAGEWRLVGDTADSSVPIIGLLLPEIEGQWAMLEGNRRDFHFSTGSACRTGSQGPPGTLLAMGCDAEEAKSFIRLSFSHEQTNEQVEKLALFLNELHKPTVAK</sequence>
<evidence type="ECO:0000256" key="2">
    <source>
        <dbReference type="ARBA" id="ARBA00022898"/>
    </source>
</evidence>
<dbReference type="InterPro" id="IPR015424">
    <property type="entry name" value="PyrdxlP-dep_Trfase"/>
</dbReference>
<dbReference type="InterPro" id="IPR015421">
    <property type="entry name" value="PyrdxlP-dep_Trfase_major"/>
</dbReference>
<keyword evidence="4" id="KW-0808">Transferase</keyword>
<dbReference type="Gene3D" id="1.10.260.50">
    <property type="match status" value="1"/>
</dbReference>
<evidence type="ECO:0000256" key="1">
    <source>
        <dbReference type="ARBA" id="ARBA00001933"/>
    </source>
</evidence>
<keyword evidence="4" id="KW-0032">Aminotransferase</keyword>
<evidence type="ECO:0000313" key="5">
    <source>
        <dbReference type="Proteomes" id="UP000450457"/>
    </source>
</evidence>
<reference evidence="4 5" key="1">
    <citation type="submission" date="2019-11" db="EMBL/GenBank/DDBJ databases">
        <title>Genome sequences of 17 halophilic strains isolated from different environments.</title>
        <authorList>
            <person name="Furrow R.E."/>
        </authorList>
    </citation>
    <scope>NUCLEOTIDE SEQUENCE [LARGE SCALE GENOMIC DNA]</scope>
    <source>
        <strain evidence="4 5">SL-4</strain>
    </source>
</reference>
<comment type="cofactor">
    <cofactor evidence="1">
        <name>pyridoxal 5'-phosphate</name>
        <dbReference type="ChEBI" id="CHEBI:597326"/>
    </cofactor>
</comment>
<dbReference type="InterPro" id="IPR016454">
    <property type="entry name" value="Cysteine_dSase"/>
</dbReference>
<dbReference type="Gene3D" id="3.90.1150.10">
    <property type="entry name" value="Aspartate Aminotransferase, domain 1"/>
    <property type="match status" value="1"/>
</dbReference>
<keyword evidence="2" id="KW-0663">Pyridoxal phosphate</keyword>
<gene>
    <name evidence="4" type="ORF">GLW00_17375</name>
</gene>
<feature type="domain" description="Aminotransferase class V" evidence="3">
    <location>
        <begin position="37"/>
        <end position="391"/>
    </location>
</feature>